<evidence type="ECO:0000259" key="1">
    <source>
        <dbReference type="PROSITE" id="PS51819"/>
    </source>
</evidence>
<protein>
    <recommendedName>
        <fullName evidence="1">VOC domain-containing protein</fullName>
    </recommendedName>
</protein>
<dbReference type="Pfam" id="PF00903">
    <property type="entry name" value="Glyoxalase"/>
    <property type="match status" value="1"/>
</dbReference>
<sequence length="150" mass="17463">MSLEEFFSPYRRLRLALTERWMMMNSTVSPIAGKVNNVFIHVSDLKKSAAWYSRLLGLPFDERDVKSPVYNIPVTSQAGLTLDDHTFDPSFRLQPSDHVLFNFYAKDIDEAYRFIQENDIPVAREIERIGDFAYFNFRDPDGNVLMICNN</sequence>
<dbReference type="InterPro" id="IPR029068">
    <property type="entry name" value="Glyas_Bleomycin-R_OHBP_Dase"/>
</dbReference>
<organism evidence="2 3">
    <name type="scientific">Bhargavaea ginsengi</name>
    <dbReference type="NCBI Taxonomy" id="426757"/>
    <lineage>
        <taxon>Bacteria</taxon>
        <taxon>Bacillati</taxon>
        <taxon>Bacillota</taxon>
        <taxon>Bacilli</taxon>
        <taxon>Bacillales</taxon>
        <taxon>Caryophanaceae</taxon>
        <taxon>Bhargavaea</taxon>
    </lineage>
</organism>
<dbReference type="Proteomes" id="UP000199200">
    <property type="component" value="Unassembled WGS sequence"/>
</dbReference>
<reference evidence="3" key="1">
    <citation type="submission" date="2016-10" db="EMBL/GenBank/DDBJ databases">
        <authorList>
            <person name="Varghese N."/>
            <person name="Submissions S."/>
        </authorList>
    </citation>
    <scope>NUCLEOTIDE SEQUENCE [LARGE SCALE GENOMIC DNA]</scope>
    <source>
        <strain evidence="3">CGMCC 1.6763</strain>
    </source>
</reference>
<proteinExistence type="predicted"/>
<feature type="domain" description="VOC" evidence="1">
    <location>
        <begin position="34"/>
        <end position="150"/>
    </location>
</feature>
<dbReference type="Gene3D" id="3.10.180.10">
    <property type="entry name" value="2,3-Dihydroxybiphenyl 1,2-Dioxygenase, domain 1"/>
    <property type="match status" value="1"/>
</dbReference>
<dbReference type="EMBL" id="FNZF01000003">
    <property type="protein sequence ID" value="SEJ51407.1"/>
    <property type="molecule type" value="Genomic_DNA"/>
</dbReference>
<dbReference type="AlphaFoldDB" id="A0A1H6ZIQ5"/>
<gene>
    <name evidence="2" type="ORF">SAMN04488127_2054</name>
</gene>
<dbReference type="STRING" id="426757.SAMN04488127_2054"/>
<evidence type="ECO:0000313" key="2">
    <source>
        <dbReference type="EMBL" id="SEJ51407.1"/>
    </source>
</evidence>
<accession>A0A1H6ZIQ5</accession>
<dbReference type="CDD" id="cd06587">
    <property type="entry name" value="VOC"/>
    <property type="match status" value="1"/>
</dbReference>
<dbReference type="SUPFAM" id="SSF54593">
    <property type="entry name" value="Glyoxalase/Bleomycin resistance protein/Dihydroxybiphenyl dioxygenase"/>
    <property type="match status" value="1"/>
</dbReference>
<evidence type="ECO:0000313" key="3">
    <source>
        <dbReference type="Proteomes" id="UP000199200"/>
    </source>
</evidence>
<dbReference type="InterPro" id="IPR037523">
    <property type="entry name" value="VOC_core"/>
</dbReference>
<dbReference type="PROSITE" id="PS51819">
    <property type="entry name" value="VOC"/>
    <property type="match status" value="1"/>
</dbReference>
<name>A0A1H6ZIQ5_9BACL</name>
<dbReference type="InterPro" id="IPR004360">
    <property type="entry name" value="Glyas_Fos-R_dOase_dom"/>
</dbReference>
<keyword evidence="3" id="KW-1185">Reference proteome</keyword>